<evidence type="ECO:0008006" key="4">
    <source>
        <dbReference type="Google" id="ProtNLM"/>
    </source>
</evidence>
<feature type="transmembrane region" description="Helical" evidence="1">
    <location>
        <begin position="363"/>
        <end position="385"/>
    </location>
</feature>
<dbReference type="AlphaFoldDB" id="A0A1Z3U7V0"/>
<dbReference type="EMBL" id="CP022048">
    <property type="protein sequence ID" value="ASE39335.2"/>
    <property type="molecule type" value="Genomic_DNA"/>
</dbReference>
<name>A0A1Z3U7V0_BREVE</name>
<dbReference type="PANTHER" id="PTHR37813">
    <property type="entry name" value="FELS-2 PROPHAGE PROTEIN"/>
    <property type="match status" value="1"/>
</dbReference>
<evidence type="ECO:0000313" key="3">
    <source>
        <dbReference type="Proteomes" id="UP000197050"/>
    </source>
</evidence>
<dbReference type="Proteomes" id="UP000197050">
    <property type="component" value="Chromosome"/>
</dbReference>
<evidence type="ECO:0000313" key="2">
    <source>
        <dbReference type="EMBL" id="ASE39335.2"/>
    </source>
</evidence>
<reference evidence="3" key="1">
    <citation type="submission" date="2017-06" db="EMBL/GenBank/DDBJ databases">
        <title>FDA dAtabase for Regulatory Grade micrObial Sequences (FDA-ARGOS): Supporting development and validation of Infectious Disease Dx tests.</title>
        <authorList>
            <person name="Minogue T."/>
            <person name="Wolcott M."/>
            <person name="Wasieloski L."/>
            <person name="Aguilar W."/>
            <person name="Moore D."/>
            <person name="Tallon L."/>
            <person name="Sadzewicz L."/>
            <person name="Sengamalay N."/>
            <person name="Ott S."/>
            <person name="Godinez A."/>
            <person name="Nagaraj S."/>
            <person name="Nadendla S."/>
            <person name="Geyer C."/>
            <person name="Sichtig H."/>
        </authorList>
    </citation>
    <scope>NUCLEOTIDE SEQUENCE [LARGE SCALE GENOMIC DNA]</scope>
    <source>
        <strain evidence="3">FDAARGOS_289</strain>
    </source>
</reference>
<feature type="transmembrane region" description="Helical" evidence="1">
    <location>
        <begin position="406"/>
        <end position="428"/>
    </location>
</feature>
<keyword evidence="1" id="KW-0472">Membrane</keyword>
<feature type="transmembrane region" description="Helical" evidence="1">
    <location>
        <begin position="581"/>
        <end position="604"/>
    </location>
</feature>
<dbReference type="KEGG" id="bvc:CEP68_07375"/>
<feature type="transmembrane region" description="Helical" evidence="1">
    <location>
        <begin position="440"/>
        <end position="462"/>
    </location>
</feature>
<protein>
    <recommendedName>
        <fullName evidence="4">Phage tail tape measure protein</fullName>
    </recommendedName>
</protein>
<dbReference type="PANTHER" id="PTHR37813:SF1">
    <property type="entry name" value="FELS-2 PROPHAGE PROTEIN"/>
    <property type="match status" value="1"/>
</dbReference>
<proteinExistence type="predicted"/>
<gene>
    <name evidence="2" type="ORF">CEP68_07375</name>
</gene>
<feature type="transmembrane region" description="Helical" evidence="1">
    <location>
        <begin position="474"/>
        <end position="499"/>
    </location>
</feature>
<keyword evidence="1" id="KW-1133">Transmembrane helix</keyword>
<evidence type="ECO:0000256" key="1">
    <source>
        <dbReference type="SAM" id="Phobius"/>
    </source>
</evidence>
<accession>A0A1Z3U7V0</accession>
<organism evidence="2 3">
    <name type="scientific">Brevundimonas vesicularis</name>
    <name type="common">Pseudomonas vesicularis</name>
    <dbReference type="NCBI Taxonomy" id="41276"/>
    <lineage>
        <taxon>Bacteria</taxon>
        <taxon>Pseudomonadati</taxon>
        <taxon>Pseudomonadota</taxon>
        <taxon>Alphaproteobacteria</taxon>
        <taxon>Caulobacterales</taxon>
        <taxon>Caulobacteraceae</taxon>
        <taxon>Brevundimonas</taxon>
    </lineage>
</organism>
<keyword evidence="1" id="KW-0812">Transmembrane</keyword>
<sequence length="801" mass="81576">MDRLSGPSRGAVRAVGMIERGQKMAAAASSQWSKGLDQLDSRLNRLASASLVTDGLGRAGEAMMRPLKAGVVASAEFNRGMTGIGITAQLTDAKLAPLRATIFSTANEIGALPSTVQATFGAVLAEGVYKTESELARAGVAMAKFQRLQAVMGEPLSDAEAGSFSAAMGSSLKLRADQLDQANAMVNRSAQQGGVSGATLAKFLPSQTGALVGLNFANEKGLADLLTANQLAKRLAGSNDQAANNISNLMSKLASPEVLRNFSKIGIDMEKEIKAGVLRGVSPLQTVAEITGRQTKADQFRIGELFGDQQAKDGLMALVQNLDEFKAMSRELQSGDVLTGYFADLDRALQGPAASFDRYKSGIAIAGIATGTILAPAVGTAAMLLSKVANWMTKASESGSWLAKAAVWAFAGMAGLAVGAGMVGHAVVGVLGPLFIMKTLLGPSGLGGAAVKGMMGNVIAGFGRMRMAAIAFNLSMLANPVVLGVVAAVAAVALIAVVVRKYWQPIKAFFGGVGEALGEAFGPALSAIGGALRPLKPVWDAVAGTVGRFFGWIGRLMQPLQATKGQLDGASNAGRNFGRMLALAFNLSPIGIFARGVMTAFRFIQGAMNWRPMETLRQAWAGVNGFFGGLITRFNGFGRAIMQGLISGVRAMLGEVAGAVIGVANGAVARFKGVLGIKSPSRVFAALGGYTMEGLTMGLTRGGRSAIGQVAAVGGALVAAMPGATAGPAGSAMPAVLASLSAAPAAASAGARGGASGGVHIEQVLIQVSIPAGADAARQGGVAGRAAADSFRARLYDGLSG</sequence>